<keyword evidence="3" id="KW-1185">Reference proteome</keyword>
<evidence type="ECO:0000313" key="2">
    <source>
        <dbReference type="EMBL" id="KAG6379343.1"/>
    </source>
</evidence>
<feature type="region of interest" description="Disordered" evidence="1">
    <location>
        <begin position="113"/>
        <end position="136"/>
    </location>
</feature>
<gene>
    <name evidence="2" type="ORF">JVT61DRAFT_11803</name>
</gene>
<comment type="caution">
    <text evidence="2">The sequence shown here is derived from an EMBL/GenBank/DDBJ whole genome shotgun (WGS) entry which is preliminary data.</text>
</comment>
<dbReference type="Proteomes" id="UP000683000">
    <property type="component" value="Unassembled WGS sequence"/>
</dbReference>
<proteinExistence type="predicted"/>
<evidence type="ECO:0000313" key="3">
    <source>
        <dbReference type="Proteomes" id="UP000683000"/>
    </source>
</evidence>
<protein>
    <submittedName>
        <fullName evidence="2">Uncharacterized protein</fullName>
    </submittedName>
</protein>
<dbReference type="AlphaFoldDB" id="A0A8I3ABK7"/>
<reference evidence="2" key="1">
    <citation type="submission" date="2021-03" db="EMBL/GenBank/DDBJ databases">
        <title>Evolutionary innovations through gain and loss of genes in the ectomycorrhizal Boletales.</title>
        <authorList>
            <person name="Wu G."/>
            <person name="Miyauchi S."/>
            <person name="Morin E."/>
            <person name="Yang Z.-L."/>
            <person name="Xu J."/>
            <person name="Martin F.M."/>
        </authorList>
    </citation>
    <scope>NUCLEOTIDE SEQUENCE</scope>
    <source>
        <strain evidence="2">BR01</strain>
    </source>
</reference>
<accession>A0A8I3ABK7</accession>
<evidence type="ECO:0000256" key="1">
    <source>
        <dbReference type="SAM" id="MobiDB-lite"/>
    </source>
</evidence>
<name>A0A8I3ABK7_9AGAM</name>
<dbReference type="OrthoDB" id="2692259at2759"/>
<dbReference type="EMBL" id="JAGFBS010000005">
    <property type="protein sequence ID" value="KAG6379343.1"/>
    <property type="molecule type" value="Genomic_DNA"/>
</dbReference>
<organism evidence="2 3">
    <name type="scientific">Boletus reticuloceps</name>
    <dbReference type="NCBI Taxonomy" id="495285"/>
    <lineage>
        <taxon>Eukaryota</taxon>
        <taxon>Fungi</taxon>
        <taxon>Dikarya</taxon>
        <taxon>Basidiomycota</taxon>
        <taxon>Agaricomycotina</taxon>
        <taxon>Agaricomycetes</taxon>
        <taxon>Agaricomycetidae</taxon>
        <taxon>Boletales</taxon>
        <taxon>Boletineae</taxon>
        <taxon>Boletaceae</taxon>
        <taxon>Boletoideae</taxon>
        <taxon>Boletus</taxon>
    </lineage>
</organism>
<sequence>MSSEDNLLGSAMIPVAQDNTIVLEVDNLLADWPTYVIKLTPDHPGPLKIILRLKDVTKQALPADGFEEMCEAAKARAKGTSITLDLASSDEVINHDKTVLANAVPVAFHGIPKDTPPPKPKFLDNDHPWPPVRRPRSLRPIDAKESVSLFTVLRTVPVSVKAIAWEEHYG</sequence>